<dbReference type="Pfam" id="PF11807">
    <property type="entry name" value="UstYa"/>
    <property type="match status" value="1"/>
</dbReference>
<evidence type="ECO:0000256" key="2">
    <source>
        <dbReference type="SAM" id="MobiDB-lite"/>
    </source>
</evidence>
<protein>
    <recommendedName>
        <fullName evidence="6">Tat pathway signal sequence</fullName>
    </recommendedName>
</protein>
<proteinExistence type="inferred from homology"/>
<dbReference type="PANTHER" id="PTHR33365">
    <property type="entry name" value="YALI0B05434P"/>
    <property type="match status" value="1"/>
</dbReference>
<feature type="transmembrane region" description="Helical" evidence="3">
    <location>
        <begin position="47"/>
        <end position="68"/>
    </location>
</feature>
<dbReference type="EMBL" id="JAXOVC010000014">
    <property type="protein sequence ID" value="KAK4494436.1"/>
    <property type="molecule type" value="Genomic_DNA"/>
</dbReference>
<comment type="similarity">
    <text evidence="1">Belongs to the ustYa family.</text>
</comment>
<organism evidence="4 5">
    <name type="scientific">Zasmidium cellare</name>
    <name type="common">Wine cellar mold</name>
    <name type="synonym">Racodium cellare</name>
    <dbReference type="NCBI Taxonomy" id="395010"/>
    <lineage>
        <taxon>Eukaryota</taxon>
        <taxon>Fungi</taxon>
        <taxon>Dikarya</taxon>
        <taxon>Ascomycota</taxon>
        <taxon>Pezizomycotina</taxon>
        <taxon>Dothideomycetes</taxon>
        <taxon>Dothideomycetidae</taxon>
        <taxon>Mycosphaerellales</taxon>
        <taxon>Mycosphaerellaceae</taxon>
        <taxon>Zasmidium</taxon>
    </lineage>
</organism>
<reference evidence="4 5" key="1">
    <citation type="journal article" date="2023" name="G3 (Bethesda)">
        <title>A chromosome-level genome assembly of Zasmidium syzygii isolated from banana leaves.</title>
        <authorList>
            <person name="van Westerhoven A.C."/>
            <person name="Mehrabi R."/>
            <person name="Talebi R."/>
            <person name="Steentjes M.B.F."/>
            <person name="Corcolon B."/>
            <person name="Chong P.A."/>
            <person name="Kema G.H.J."/>
            <person name="Seidl M.F."/>
        </authorList>
    </citation>
    <scope>NUCLEOTIDE SEQUENCE [LARGE SCALE GENOMIC DNA]</scope>
    <source>
        <strain evidence="4 5">P124</strain>
    </source>
</reference>
<accession>A0ABR0DZK9</accession>
<keyword evidence="3" id="KW-1133">Transmembrane helix</keyword>
<evidence type="ECO:0008006" key="6">
    <source>
        <dbReference type="Google" id="ProtNLM"/>
    </source>
</evidence>
<keyword evidence="3" id="KW-0812">Transmembrane</keyword>
<comment type="caution">
    <text evidence="4">The sequence shown here is derived from an EMBL/GenBank/DDBJ whole genome shotgun (WGS) entry which is preliminary data.</text>
</comment>
<gene>
    <name evidence="4" type="ORF">PRZ48_014734</name>
</gene>
<dbReference type="PANTHER" id="PTHR33365:SF7">
    <property type="entry name" value="TAT PATHWAY SIGNAL SEQUENCE"/>
    <property type="match status" value="1"/>
</dbReference>
<keyword evidence="3" id="KW-0472">Membrane</keyword>
<feature type="region of interest" description="Disordered" evidence="2">
    <location>
        <begin position="1"/>
        <end position="39"/>
    </location>
</feature>
<keyword evidence="5" id="KW-1185">Reference proteome</keyword>
<name>A0ABR0DZK9_ZASCE</name>
<evidence type="ECO:0000313" key="4">
    <source>
        <dbReference type="EMBL" id="KAK4494436.1"/>
    </source>
</evidence>
<evidence type="ECO:0000256" key="1">
    <source>
        <dbReference type="ARBA" id="ARBA00035112"/>
    </source>
</evidence>
<dbReference type="Proteomes" id="UP001305779">
    <property type="component" value="Unassembled WGS sequence"/>
</dbReference>
<sequence length="313" mass="36182">MEDITGMMKSSQQYSKLSAKEKGVDVDEADDDHHQRPRPNLPGWRRLLTGFVIALPWCLTTILALQVWKDHSWGSNRFEQTKLLPSQQTYSPAQDEIKYVVRTFEQNLKDAPIEFLDPETVDDAWMDLYNFGLNAISREEASRLPNRTSNIIKGHPDQYLIELDVFHQLHCLDKLRMAVEPFYGLKANAKDALQQARKEGRPIPTLASKFPKRSADEHPGIGHEDLNAEHLNHCINSLRQSIMCHGDISPVVWHWNDKLKDGREPFNRGFLSVTHTCRDFEKLRQWGRKRTIDSVLIRDQRSAGEIENVPIWP</sequence>
<evidence type="ECO:0000313" key="5">
    <source>
        <dbReference type="Proteomes" id="UP001305779"/>
    </source>
</evidence>
<evidence type="ECO:0000256" key="3">
    <source>
        <dbReference type="SAM" id="Phobius"/>
    </source>
</evidence>
<dbReference type="InterPro" id="IPR021765">
    <property type="entry name" value="UstYa-like"/>
</dbReference>